<evidence type="ECO:0000313" key="2">
    <source>
        <dbReference type="Proteomes" id="UP000595009"/>
    </source>
</evidence>
<dbReference type="AlphaFoldDB" id="A0A7M1NW94"/>
<evidence type="ECO:0000313" key="1">
    <source>
        <dbReference type="EMBL" id="QOR17020.1"/>
    </source>
</evidence>
<dbReference type="RefSeq" id="WP_197543417.1">
    <property type="nucleotide sequence ID" value="NZ_CP063120.1"/>
</dbReference>
<name>A0A7M1NW94_HAEPA</name>
<dbReference type="Pfam" id="PF13780">
    <property type="entry name" value="DUF4176"/>
    <property type="match status" value="1"/>
</dbReference>
<accession>A0A7M1NW94</accession>
<reference evidence="1 2" key="1">
    <citation type="submission" date="2020-10" db="EMBL/GenBank/DDBJ databases">
        <title>Genomic diversity and antimicrobial resistance of Haemophilus colonising the airways of young children with cystic fibrosis.</title>
        <authorList>
            <person name="Watts S.C."/>
            <person name="Judd L.M."/>
            <person name="Carzino R."/>
            <person name="Ranganathan S."/>
            <person name="Holt K.E."/>
        </authorList>
    </citation>
    <scope>NUCLEOTIDE SEQUENCE [LARGE SCALE GENOMIC DNA]</scope>
    <source>
        <strain evidence="1 2">M1C137_2</strain>
    </source>
</reference>
<dbReference type="InterPro" id="IPR025233">
    <property type="entry name" value="DUF4176"/>
</dbReference>
<proteinExistence type="predicted"/>
<dbReference type="EMBL" id="CP063120">
    <property type="protein sequence ID" value="QOR17020.1"/>
    <property type="molecule type" value="Genomic_DNA"/>
</dbReference>
<sequence>MIDSPKKLLPIGSVIRMRGADSDHKILIINRVVLGKWNGENGYFEYCGCPHIVGAVDGQKFYFNSEQIEEICFQGYVDNDEVEYQLRYQAFVENNVLKKLDFKESK</sequence>
<protein>
    <submittedName>
        <fullName evidence="1">DUF4176 domain-containing protein</fullName>
    </submittedName>
</protein>
<gene>
    <name evidence="1" type="ORF">INP94_09165</name>
</gene>
<organism evidence="1 2">
    <name type="scientific">Haemophilus parainfluenzae</name>
    <dbReference type="NCBI Taxonomy" id="729"/>
    <lineage>
        <taxon>Bacteria</taxon>
        <taxon>Pseudomonadati</taxon>
        <taxon>Pseudomonadota</taxon>
        <taxon>Gammaproteobacteria</taxon>
        <taxon>Pasteurellales</taxon>
        <taxon>Pasteurellaceae</taxon>
        <taxon>Haemophilus</taxon>
    </lineage>
</organism>
<dbReference type="Proteomes" id="UP000595009">
    <property type="component" value="Chromosome"/>
</dbReference>